<dbReference type="AlphaFoldDB" id="A0A412VY83"/>
<evidence type="ECO:0000313" key="2">
    <source>
        <dbReference type="Proteomes" id="UP000283369"/>
    </source>
</evidence>
<dbReference type="EMBL" id="QRYV01000022">
    <property type="protein sequence ID" value="RGV14705.1"/>
    <property type="molecule type" value="Genomic_DNA"/>
</dbReference>
<reference evidence="1 2" key="1">
    <citation type="submission" date="2018-08" db="EMBL/GenBank/DDBJ databases">
        <title>A genome reference for cultivated species of the human gut microbiota.</title>
        <authorList>
            <person name="Zou Y."/>
            <person name="Xue W."/>
            <person name="Luo G."/>
        </authorList>
    </citation>
    <scope>NUCLEOTIDE SEQUENCE [LARGE SCALE GENOMIC DNA]</scope>
    <source>
        <strain evidence="1 2">AF14-7</strain>
    </source>
</reference>
<accession>A0A412VY83</accession>
<gene>
    <name evidence="1" type="ORF">DWW25_10640</name>
</gene>
<name>A0A412VY83_9BACE</name>
<sequence length="59" mass="7059">MGRKRVTKIYVFFGIGWKRGNKCRKYGMRIESIVRRGATNTHDFYDFGRVGYWLGYKDC</sequence>
<comment type="caution">
    <text evidence="1">The sequence shown here is derived from an EMBL/GenBank/DDBJ whole genome shotgun (WGS) entry which is preliminary data.</text>
</comment>
<protein>
    <submittedName>
        <fullName evidence="1">Uncharacterized protein</fullName>
    </submittedName>
</protein>
<evidence type="ECO:0000313" key="1">
    <source>
        <dbReference type="EMBL" id="RGV14705.1"/>
    </source>
</evidence>
<organism evidence="1 2">
    <name type="scientific">Bacteroides xylanisolvens</name>
    <dbReference type="NCBI Taxonomy" id="371601"/>
    <lineage>
        <taxon>Bacteria</taxon>
        <taxon>Pseudomonadati</taxon>
        <taxon>Bacteroidota</taxon>
        <taxon>Bacteroidia</taxon>
        <taxon>Bacteroidales</taxon>
        <taxon>Bacteroidaceae</taxon>
        <taxon>Bacteroides</taxon>
    </lineage>
</organism>
<dbReference type="Proteomes" id="UP000283369">
    <property type="component" value="Unassembled WGS sequence"/>
</dbReference>
<proteinExistence type="predicted"/>